<dbReference type="Pfam" id="PF00072">
    <property type="entry name" value="Response_reg"/>
    <property type="match status" value="1"/>
</dbReference>
<dbReference type="Gene3D" id="3.40.50.2300">
    <property type="match status" value="1"/>
</dbReference>
<keyword evidence="4" id="KW-1185">Reference proteome</keyword>
<dbReference type="RefSeq" id="WP_106447511.1">
    <property type="nucleotide sequence ID" value="NZ_CP027669.1"/>
</dbReference>
<dbReference type="InterPro" id="IPR001789">
    <property type="entry name" value="Sig_transdc_resp-reg_receiver"/>
</dbReference>
<evidence type="ECO:0000259" key="2">
    <source>
        <dbReference type="PROSITE" id="PS50110"/>
    </source>
</evidence>
<dbReference type="GO" id="GO:0000160">
    <property type="term" value="P:phosphorelay signal transduction system"/>
    <property type="evidence" value="ECO:0007669"/>
    <property type="project" value="InterPro"/>
</dbReference>
<reference evidence="3 4" key="1">
    <citation type="submission" date="2018-03" db="EMBL/GenBank/DDBJ databases">
        <title>Genome sequencing of Simplicispira sp.</title>
        <authorList>
            <person name="Kim S.-J."/>
            <person name="Heo J."/>
            <person name="Kwon S.-W."/>
        </authorList>
    </citation>
    <scope>NUCLEOTIDE SEQUENCE [LARGE SCALE GENOMIC DNA]</scope>
    <source>
        <strain evidence="3 4">SC1-8</strain>
    </source>
</reference>
<feature type="domain" description="Response regulatory" evidence="2">
    <location>
        <begin position="3"/>
        <end position="76"/>
    </location>
</feature>
<evidence type="ECO:0000313" key="3">
    <source>
        <dbReference type="EMBL" id="AVO42535.1"/>
    </source>
</evidence>
<dbReference type="Proteomes" id="UP000239326">
    <property type="component" value="Chromosome"/>
</dbReference>
<dbReference type="PROSITE" id="PS50110">
    <property type="entry name" value="RESPONSE_REGULATORY"/>
    <property type="match status" value="1"/>
</dbReference>
<gene>
    <name evidence="3" type="ORF">C6571_15635</name>
</gene>
<organism evidence="3 4">
    <name type="scientific">Simplicispira suum</name>
    <dbReference type="NCBI Taxonomy" id="2109915"/>
    <lineage>
        <taxon>Bacteria</taxon>
        <taxon>Pseudomonadati</taxon>
        <taxon>Pseudomonadota</taxon>
        <taxon>Betaproteobacteria</taxon>
        <taxon>Burkholderiales</taxon>
        <taxon>Comamonadaceae</taxon>
        <taxon>Simplicispira</taxon>
    </lineage>
</organism>
<accession>A0A2S0N328</accession>
<protein>
    <recommendedName>
        <fullName evidence="2">Response regulatory domain-containing protein</fullName>
    </recommendedName>
</protein>
<dbReference type="KEGG" id="simp:C6571_15635"/>
<keyword evidence="1" id="KW-0597">Phosphoprotein</keyword>
<proteinExistence type="predicted"/>
<dbReference type="OrthoDB" id="9774747at2"/>
<evidence type="ECO:0000256" key="1">
    <source>
        <dbReference type="PROSITE-ProRule" id="PRU00169"/>
    </source>
</evidence>
<dbReference type="InterPro" id="IPR011006">
    <property type="entry name" value="CheY-like_superfamily"/>
</dbReference>
<name>A0A2S0N328_9BURK</name>
<sequence length="76" mass="8511">MIKILLVEDEQEKRRLISSALLSCEGITLDNIVRATDAHEAKRQISKQKFDLLILDINIPRRADDQIAVGGGLGKR</sequence>
<dbReference type="SUPFAM" id="SSF52172">
    <property type="entry name" value="CheY-like"/>
    <property type="match status" value="1"/>
</dbReference>
<dbReference type="AlphaFoldDB" id="A0A2S0N328"/>
<feature type="modified residue" description="4-aspartylphosphate" evidence="1">
    <location>
        <position position="56"/>
    </location>
</feature>
<dbReference type="EMBL" id="CP027669">
    <property type="protein sequence ID" value="AVO42535.1"/>
    <property type="molecule type" value="Genomic_DNA"/>
</dbReference>
<evidence type="ECO:0000313" key="4">
    <source>
        <dbReference type="Proteomes" id="UP000239326"/>
    </source>
</evidence>